<evidence type="ECO:0000256" key="4">
    <source>
        <dbReference type="ARBA" id="ARBA00023136"/>
    </source>
</evidence>
<keyword evidence="3 5" id="KW-1133">Transmembrane helix</keyword>
<dbReference type="AlphaFoldDB" id="A0A6A6E2D1"/>
<organism evidence="7 8">
    <name type="scientific">Zopfia rhizophila CBS 207.26</name>
    <dbReference type="NCBI Taxonomy" id="1314779"/>
    <lineage>
        <taxon>Eukaryota</taxon>
        <taxon>Fungi</taxon>
        <taxon>Dikarya</taxon>
        <taxon>Ascomycota</taxon>
        <taxon>Pezizomycotina</taxon>
        <taxon>Dothideomycetes</taxon>
        <taxon>Dothideomycetes incertae sedis</taxon>
        <taxon>Zopfiaceae</taxon>
        <taxon>Zopfia</taxon>
    </lineage>
</organism>
<feature type="transmembrane region" description="Helical" evidence="5">
    <location>
        <begin position="142"/>
        <end position="166"/>
    </location>
</feature>
<dbReference type="PANTHER" id="PTHR37451">
    <property type="entry name" value="MARVEL DOMAIN"/>
    <property type="match status" value="1"/>
</dbReference>
<evidence type="ECO:0000313" key="7">
    <source>
        <dbReference type="EMBL" id="KAF2185363.1"/>
    </source>
</evidence>
<dbReference type="GO" id="GO:0016020">
    <property type="term" value="C:membrane"/>
    <property type="evidence" value="ECO:0007669"/>
    <property type="project" value="UniProtKB-SubCell"/>
</dbReference>
<protein>
    <recommendedName>
        <fullName evidence="6">MARVEL domain-containing protein</fullName>
    </recommendedName>
</protein>
<keyword evidence="4 5" id="KW-0472">Membrane</keyword>
<evidence type="ECO:0000313" key="8">
    <source>
        <dbReference type="Proteomes" id="UP000800200"/>
    </source>
</evidence>
<proteinExistence type="predicted"/>
<feature type="domain" description="MARVEL" evidence="6">
    <location>
        <begin position="19"/>
        <end position="160"/>
    </location>
</feature>
<feature type="transmembrane region" description="Helical" evidence="5">
    <location>
        <begin position="20"/>
        <end position="41"/>
    </location>
</feature>
<evidence type="ECO:0000256" key="3">
    <source>
        <dbReference type="ARBA" id="ARBA00022989"/>
    </source>
</evidence>
<dbReference type="EMBL" id="ML994634">
    <property type="protein sequence ID" value="KAF2185363.1"/>
    <property type="molecule type" value="Genomic_DNA"/>
</dbReference>
<evidence type="ECO:0000256" key="1">
    <source>
        <dbReference type="ARBA" id="ARBA00004141"/>
    </source>
</evidence>
<accession>A0A6A6E2D1</accession>
<sequence length="200" mass="22188">MLKKFYAAPRNGGNFPLWMFFTRSSQILLSIIILGLDAFVIDQWSKNNKSTTNYNAFVTWFVGDTHWTAFAMFIKAAHFYHVYAELGLEVLLTIFWLTGFAGMASYVSKYDGFAGTLQSYLEEADETGLIKSTQRALDCCKAIAGLGALAFFICLANSVFLAVYCLRKNQSNNTTSRADNLAIGTTARHTSAFPMSTTSP</sequence>
<evidence type="ECO:0000259" key="6">
    <source>
        <dbReference type="Pfam" id="PF01284"/>
    </source>
</evidence>
<dbReference type="Proteomes" id="UP000800200">
    <property type="component" value="Unassembled WGS sequence"/>
</dbReference>
<dbReference type="Pfam" id="PF01284">
    <property type="entry name" value="MARVEL"/>
    <property type="match status" value="1"/>
</dbReference>
<dbReference type="PANTHER" id="PTHR37451:SF4">
    <property type="entry name" value="MARVEL DOMAIN-CONTAINING PROTEIN"/>
    <property type="match status" value="1"/>
</dbReference>
<evidence type="ECO:0000256" key="5">
    <source>
        <dbReference type="SAM" id="Phobius"/>
    </source>
</evidence>
<dbReference type="InterPro" id="IPR008253">
    <property type="entry name" value="Marvel"/>
</dbReference>
<gene>
    <name evidence="7" type="ORF">K469DRAFT_688148</name>
</gene>
<feature type="transmembrane region" description="Helical" evidence="5">
    <location>
        <begin position="53"/>
        <end position="74"/>
    </location>
</feature>
<comment type="subcellular location">
    <subcellularLocation>
        <location evidence="1">Membrane</location>
        <topology evidence="1">Multi-pass membrane protein</topology>
    </subcellularLocation>
</comment>
<keyword evidence="2 5" id="KW-0812">Transmembrane</keyword>
<evidence type="ECO:0000256" key="2">
    <source>
        <dbReference type="ARBA" id="ARBA00022692"/>
    </source>
</evidence>
<reference evidence="7" key="1">
    <citation type="journal article" date="2020" name="Stud. Mycol.">
        <title>101 Dothideomycetes genomes: a test case for predicting lifestyles and emergence of pathogens.</title>
        <authorList>
            <person name="Haridas S."/>
            <person name="Albert R."/>
            <person name="Binder M."/>
            <person name="Bloem J."/>
            <person name="Labutti K."/>
            <person name="Salamov A."/>
            <person name="Andreopoulos B."/>
            <person name="Baker S."/>
            <person name="Barry K."/>
            <person name="Bills G."/>
            <person name="Bluhm B."/>
            <person name="Cannon C."/>
            <person name="Castanera R."/>
            <person name="Culley D."/>
            <person name="Daum C."/>
            <person name="Ezra D."/>
            <person name="Gonzalez J."/>
            <person name="Henrissat B."/>
            <person name="Kuo A."/>
            <person name="Liang C."/>
            <person name="Lipzen A."/>
            <person name="Lutzoni F."/>
            <person name="Magnuson J."/>
            <person name="Mondo S."/>
            <person name="Nolan M."/>
            <person name="Ohm R."/>
            <person name="Pangilinan J."/>
            <person name="Park H.-J."/>
            <person name="Ramirez L."/>
            <person name="Alfaro M."/>
            <person name="Sun H."/>
            <person name="Tritt A."/>
            <person name="Yoshinaga Y."/>
            <person name="Zwiers L.-H."/>
            <person name="Turgeon B."/>
            <person name="Goodwin S."/>
            <person name="Spatafora J."/>
            <person name="Crous P."/>
            <person name="Grigoriev I."/>
        </authorList>
    </citation>
    <scope>NUCLEOTIDE SEQUENCE</scope>
    <source>
        <strain evidence="7">CBS 207.26</strain>
    </source>
</reference>
<feature type="transmembrane region" description="Helical" evidence="5">
    <location>
        <begin position="86"/>
        <end position="107"/>
    </location>
</feature>
<keyword evidence="8" id="KW-1185">Reference proteome</keyword>
<name>A0A6A6E2D1_9PEZI</name>